<gene>
    <name evidence="1" type="ORF">LCGC14_1993420</name>
</gene>
<comment type="caution">
    <text evidence="1">The sequence shown here is derived from an EMBL/GenBank/DDBJ whole genome shotgun (WGS) entry which is preliminary data.</text>
</comment>
<name>A0A0F9I2J4_9ZZZZ</name>
<protein>
    <submittedName>
        <fullName evidence="1">Uncharacterized protein</fullName>
    </submittedName>
</protein>
<evidence type="ECO:0000313" key="1">
    <source>
        <dbReference type="EMBL" id="KKL81567.1"/>
    </source>
</evidence>
<proteinExistence type="predicted"/>
<reference evidence="1" key="1">
    <citation type="journal article" date="2015" name="Nature">
        <title>Complex archaea that bridge the gap between prokaryotes and eukaryotes.</title>
        <authorList>
            <person name="Spang A."/>
            <person name="Saw J.H."/>
            <person name="Jorgensen S.L."/>
            <person name="Zaremba-Niedzwiedzka K."/>
            <person name="Martijn J."/>
            <person name="Lind A.E."/>
            <person name="van Eijk R."/>
            <person name="Schleper C."/>
            <person name="Guy L."/>
            <person name="Ettema T.J."/>
        </authorList>
    </citation>
    <scope>NUCLEOTIDE SEQUENCE</scope>
</reference>
<sequence length="87" mass="10169">CWHRKIPMYVVCHNPKKDWNMWMLRTVRSTGQVFDSWVQLTEFLEKEYTVKTKTKTNSVSLSDAVKNLVVAIKKVVQALGKQLRSSK</sequence>
<dbReference type="EMBL" id="LAZR01022523">
    <property type="protein sequence ID" value="KKL81567.1"/>
    <property type="molecule type" value="Genomic_DNA"/>
</dbReference>
<organism evidence="1">
    <name type="scientific">marine sediment metagenome</name>
    <dbReference type="NCBI Taxonomy" id="412755"/>
    <lineage>
        <taxon>unclassified sequences</taxon>
        <taxon>metagenomes</taxon>
        <taxon>ecological metagenomes</taxon>
    </lineage>
</organism>
<feature type="non-terminal residue" evidence="1">
    <location>
        <position position="1"/>
    </location>
</feature>
<dbReference type="AlphaFoldDB" id="A0A0F9I2J4"/>
<accession>A0A0F9I2J4</accession>